<dbReference type="GO" id="GO:0003677">
    <property type="term" value="F:DNA binding"/>
    <property type="evidence" value="ECO:0007669"/>
    <property type="project" value="InterPro"/>
</dbReference>
<dbReference type="InterPro" id="IPR001138">
    <property type="entry name" value="Zn2Cys6_DnaBD"/>
</dbReference>
<dbReference type="GO" id="GO:0000981">
    <property type="term" value="F:DNA-binding transcription factor activity, RNA polymerase II-specific"/>
    <property type="evidence" value="ECO:0007669"/>
    <property type="project" value="InterPro"/>
</dbReference>
<feature type="compositionally biased region" description="Polar residues" evidence="3">
    <location>
        <begin position="753"/>
        <end position="765"/>
    </location>
</feature>
<feature type="region of interest" description="Disordered" evidence="3">
    <location>
        <begin position="116"/>
        <end position="154"/>
    </location>
</feature>
<dbReference type="EMBL" id="JANBVO010000030">
    <property type="protein sequence ID" value="KAJ9138379.1"/>
    <property type="molecule type" value="Genomic_DNA"/>
</dbReference>
<dbReference type="SMART" id="SM00066">
    <property type="entry name" value="GAL4"/>
    <property type="match status" value="1"/>
</dbReference>
<feature type="region of interest" description="Disordered" evidence="3">
    <location>
        <begin position="173"/>
        <end position="216"/>
    </location>
</feature>
<proteinExistence type="predicted"/>
<keyword evidence="6" id="KW-1185">Reference proteome</keyword>
<feature type="domain" description="Zn(2)-C6 fungal-type" evidence="4">
    <location>
        <begin position="44"/>
        <end position="73"/>
    </location>
</feature>
<evidence type="ECO:0000256" key="1">
    <source>
        <dbReference type="ARBA" id="ARBA00022723"/>
    </source>
</evidence>
<feature type="compositionally biased region" description="Basic and acidic residues" evidence="3">
    <location>
        <begin position="124"/>
        <end position="136"/>
    </location>
</feature>
<dbReference type="GO" id="GO:0008270">
    <property type="term" value="F:zinc ion binding"/>
    <property type="evidence" value="ECO:0007669"/>
    <property type="project" value="InterPro"/>
</dbReference>
<dbReference type="InterPro" id="IPR007219">
    <property type="entry name" value="XnlR_reg_dom"/>
</dbReference>
<evidence type="ECO:0000256" key="3">
    <source>
        <dbReference type="SAM" id="MobiDB-lite"/>
    </source>
</evidence>
<name>A0AA38VLA5_9PEZI</name>
<dbReference type="Gene3D" id="4.10.240.10">
    <property type="entry name" value="Zn(2)-C6 fungal-type DNA-binding domain"/>
    <property type="match status" value="1"/>
</dbReference>
<dbReference type="InterPro" id="IPR050987">
    <property type="entry name" value="AtrR-like"/>
</dbReference>
<evidence type="ECO:0000313" key="5">
    <source>
        <dbReference type="EMBL" id="KAJ9138379.1"/>
    </source>
</evidence>
<comment type="caution">
    <text evidence="5">The sequence shown here is derived from an EMBL/GenBank/DDBJ whole genome shotgun (WGS) entry which is preliminary data.</text>
</comment>
<keyword evidence="1" id="KW-0479">Metal-binding</keyword>
<dbReference type="SUPFAM" id="SSF57701">
    <property type="entry name" value="Zn2/Cys6 DNA-binding domain"/>
    <property type="match status" value="1"/>
</dbReference>
<feature type="region of interest" description="Disordered" evidence="3">
    <location>
        <begin position="1"/>
        <end position="25"/>
    </location>
</feature>
<reference evidence="5" key="1">
    <citation type="submission" date="2022-07" db="EMBL/GenBank/DDBJ databases">
        <title>Fungi with potential for degradation of polypropylene.</title>
        <authorList>
            <person name="Gostincar C."/>
        </authorList>
    </citation>
    <scope>NUCLEOTIDE SEQUENCE</scope>
    <source>
        <strain evidence="5">EXF-13308</strain>
    </source>
</reference>
<dbReference type="Proteomes" id="UP001174694">
    <property type="component" value="Unassembled WGS sequence"/>
</dbReference>
<gene>
    <name evidence="5" type="ORF">NKR23_g8533</name>
</gene>
<feature type="compositionally biased region" description="Acidic residues" evidence="3">
    <location>
        <begin position="191"/>
        <end position="208"/>
    </location>
</feature>
<dbReference type="Pfam" id="PF00172">
    <property type="entry name" value="Zn_clus"/>
    <property type="match status" value="1"/>
</dbReference>
<keyword evidence="2" id="KW-0539">Nucleus</keyword>
<evidence type="ECO:0000256" key="2">
    <source>
        <dbReference type="ARBA" id="ARBA00023242"/>
    </source>
</evidence>
<organism evidence="5 6">
    <name type="scientific">Pleurostoma richardsiae</name>
    <dbReference type="NCBI Taxonomy" id="41990"/>
    <lineage>
        <taxon>Eukaryota</taxon>
        <taxon>Fungi</taxon>
        <taxon>Dikarya</taxon>
        <taxon>Ascomycota</taxon>
        <taxon>Pezizomycotina</taxon>
        <taxon>Sordariomycetes</taxon>
        <taxon>Sordariomycetidae</taxon>
        <taxon>Calosphaeriales</taxon>
        <taxon>Pleurostomataceae</taxon>
        <taxon>Pleurostoma</taxon>
    </lineage>
</organism>
<evidence type="ECO:0000313" key="6">
    <source>
        <dbReference type="Proteomes" id="UP001174694"/>
    </source>
</evidence>
<dbReference type="GO" id="GO:0006351">
    <property type="term" value="P:DNA-templated transcription"/>
    <property type="evidence" value="ECO:0007669"/>
    <property type="project" value="InterPro"/>
</dbReference>
<dbReference type="AlphaFoldDB" id="A0AA38VLA5"/>
<dbReference type="PROSITE" id="PS00463">
    <property type="entry name" value="ZN2_CY6_FUNGAL_1"/>
    <property type="match status" value="1"/>
</dbReference>
<accession>A0AA38VLA5</accession>
<dbReference type="PANTHER" id="PTHR46910:SF1">
    <property type="entry name" value="MISCELLANEOUS ZN(II)2CYS6 TRANSCRIPTION FACTOR (EUROFUNG)-RELATED"/>
    <property type="match status" value="1"/>
</dbReference>
<protein>
    <recommendedName>
        <fullName evidence="4">Zn(2)-C6 fungal-type domain-containing protein</fullName>
    </recommendedName>
</protein>
<sequence length="865" mass="96103">MFRSGPFAEASQLPRPLAPRKPDANGRRQVNALNASERQRVRRACVECRVKKVKCNGADPCARCTSLSVACEYGEFATRNGGIADANHVEKLEARVASMEQMFRSFLEQFESIQANGNGGHASRAREDTPAVHHDAVGPTSEAPVPDPNPGTHASRMQQLLDAAEADAAGLNLPEPQDVSKESDSQLAEPSDGEVEQDDGNVEQEQADQGERRYADGFGELDVDTCGQLRYVGLGSTASVVDNCIGLRRHISKGLEKKGYEPEEFFFASPEALNIEDSEGSPPCQASASDLPPSDLVELLIDIYARELAFLFPITTERDIRQIYEKLSSQRERDPGYAAVFFALLAVAAPLLPEDQLAFQSIDAKWRSRPLGPWFHNEAMRHVNMPFRGKFERKGRSQDIVVALGLLSMYLAETGSQAEAWITVGRAIRNAQDLGLHRSPERLRLPMEERNKRRYIWWCLYILERQLCTALGRPLSIDDQDCDTEVPSAVSDGTQVNGLAGFTGMIHLHRIIGQILKIVNSVRNADAWRRLADSEKMDELRGRVREANEALQTWAKDMVPPQIKTAKSGTLLAEKHVALSSFFSAVMLLHRVFIGNPHRPSPLAESQAQMKSAKAATDCIRGTAEFLQSVPRSHYVVFHGQYVFVGAIVLLHCIRRSDDPKFVYSALKDVELAMEALRSLEGFWRGARKCRATVEEYLDFTLWYVLHGDRKGKCHFDCDHGPEQHSTSSCTPKKRVASLSSSRAREPKRVRQTGLQAETLASTSAAGPREKEVLRSAAPQCPSNPLAVPVADHTMVTPHTHHQPFEVGQQPEDTHFDDTIGNFLGAISPSFHLRDPYFGRLTDLEFNPSELMFLSPDGNVQNSFF</sequence>
<dbReference type="CDD" id="cd00067">
    <property type="entry name" value="GAL4"/>
    <property type="match status" value="1"/>
</dbReference>
<dbReference type="CDD" id="cd12148">
    <property type="entry name" value="fungal_TF_MHR"/>
    <property type="match status" value="1"/>
</dbReference>
<dbReference type="InterPro" id="IPR036864">
    <property type="entry name" value="Zn2-C6_fun-type_DNA-bd_sf"/>
</dbReference>
<dbReference type="PROSITE" id="PS50048">
    <property type="entry name" value="ZN2_CY6_FUNGAL_2"/>
    <property type="match status" value="1"/>
</dbReference>
<dbReference type="SMART" id="SM00906">
    <property type="entry name" value="Fungal_trans"/>
    <property type="match status" value="1"/>
</dbReference>
<feature type="region of interest" description="Disordered" evidence="3">
    <location>
        <begin position="722"/>
        <end position="769"/>
    </location>
</feature>
<dbReference type="PANTHER" id="PTHR46910">
    <property type="entry name" value="TRANSCRIPTION FACTOR PDR1"/>
    <property type="match status" value="1"/>
</dbReference>
<evidence type="ECO:0000259" key="4">
    <source>
        <dbReference type="PROSITE" id="PS50048"/>
    </source>
</evidence>
<dbReference type="Pfam" id="PF04082">
    <property type="entry name" value="Fungal_trans"/>
    <property type="match status" value="1"/>
</dbReference>